<dbReference type="PRINTS" id="PR00455">
    <property type="entry name" value="HTHTETR"/>
</dbReference>
<keyword evidence="7" id="KW-1185">Reference proteome</keyword>
<proteinExistence type="predicted"/>
<evidence type="ECO:0000313" key="6">
    <source>
        <dbReference type="EMBL" id="EJZ07794.1"/>
    </source>
</evidence>
<dbReference type="PANTHER" id="PTHR30055:SF234">
    <property type="entry name" value="HTH-TYPE TRANSCRIPTIONAL REGULATOR BETI"/>
    <property type="match status" value="1"/>
</dbReference>
<dbReference type="EMBL" id="ALQA01000039">
    <property type="protein sequence ID" value="EJZ07794.1"/>
    <property type="molecule type" value="Genomic_DNA"/>
</dbReference>
<evidence type="ECO:0000256" key="1">
    <source>
        <dbReference type="ARBA" id="ARBA00023015"/>
    </source>
</evidence>
<dbReference type="eggNOG" id="COG1309">
    <property type="taxonomic scope" value="Bacteria"/>
</dbReference>
<evidence type="ECO:0000313" key="7">
    <source>
        <dbReference type="Proteomes" id="UP000006072"/>
    </source>
</evidence>
<dbReference type="GO" id="GO:0000976">
    <property type="term" value="F:transcription cis-regulatory region binding"/>
    <property type="evidence" value="ECO:0007669"/>
    <property type="project" value="TreeGrafter"/>
</dbReference>
<reference evidence="6 7" key="1">
    <citation type="journal article" date="2012" name="J. Bacteriol.">
        <title>Complete Genome Sequence of Mycobacterium vaccae Type Strain ATCC 25954.</title>
        <authorList>
            <person name="Ho Y.S."/>
            <person name="Adroub S.A."/>
            <person name="Abadi M."/>
            <person name="Al Alwan B."/>
            <person name="Alkhateeb R."/>
            <person name="Gao G."/>
            <person name="Ragab A."/>
            <person name="Ali S."/>
            <person name="van Soolingen D."/>
            <person name="Bitter W."/>
            <person name="Pain A."/>
            <person name="Abdallah A.M."/>
        </authorList>
    </citation>
    <scope>NUCLEOTIDE SEQUENCE [LARGE SCALE GENOMIC DNA]</scope>
    <source>
        <strain evidence="6 7">ATCC 25954</strain>
    </source>
</reference>
<comment type="caution">
    <text evidence="6">The sequence shown here is derived from an EMBL/GenBank/DDBJ whole genome shotgun (WGS) entry which is preliminary data.</text>
</comment>
<dbReference type="Gene3D" id="1.10.357.10">
    <property type="entry name" value="Tetracycline Repressor, domain 2"/>
    <property type="match status" value="1"/>
</dbReference>
<evidence type="ECO:0000256" key="3">
    <source>
        <dbReference type="ARBA" id="ARBA00023163"/>
    </source>
</evidence>
<accession>K0V9T5</accession>
<dbReference type="HOGENOM" id="CLU_069356_39_1_11"/>
<dbReference type="Pfam" id="PF00440">
    <property type="entry name" value="TetR_N"/>
    <property type="match status" value="1"/>
</dbReference>
<dbReference type="PANTHER" id="PTHR30055">
    <property type="entry name" value="HTH-TYPE TRANSCRIPTIONAL REGULATOR RUTR"/>
    <property type="match status" value="1"/>
</dbReference>
<feature type="domain" description="HTH tetR-type" evidence="5">
    <location>
        <begin position="11"/>
        <end position="71"/>
    </location>
</feature>
<dbReference type="InterPro" id="IPR001647">
    <property type="entry name" value="HTH_TetR"/>
</dbReference>
<evidence type="ECO:0000259" key="5">
    <source>
        <dbReference type="PROSITE" id="PS50977"/>
    </source>
</evidence>
<feature type="DNA-binding region" description="H-T-H motif" evidence="4">
    <location>
        <begin position="34"/>
        <end position="53"/>
    </location>
</feature>
<evidence type="ECO:0000256" key="2">
    <source>
        <dbReference type="ARBA" id="ARBA00023125"/>
    </source>
</evidence>
<dbReference type="SUPFAM" id="SSF46689">
    <property type="entry name" value="Homeodomain-like"/>
    <property type="match status" value="1"/>
</dbReference>
<organism evidence="6 7">
    <name type="scientific">Mycolicibacterium vaccae ATCC 25954</name>
    <dbReference type="NCBI Taxonomy" id="1194972"/>
    <lineage>
        <taxon>Bacteria</taxon>
        <taxon>Bacillati</taxon>
        <taxon>Actinomycetota</taxon>
        <taxon>Actinomycetes</taxon>
        <taxon>Mycobacteriales</taxon>
        <taxon>Mycobacteriaceae</taxon>
        <taxon>Mycolicibacterium</taxon>
    </lineage>
</organism>
<dbReference type="PATRIC" id="fig|1194972.3.peg.3547"/>
<dbReference type="Proteomes" id="UP000006072">
    <property type="component" value="Unassembled WGS sequence"/>
</dbReference>
<dbReference type="GO" id="GO:0003700">
    <property type="term" value="F:DNA-binding transcription factor activity"/>
    <property type="evidence" value="ECO:0007669"/>
    <property type="project" value="TreeGrafter"/>
</dbReference>
<keyword evidence="2 4" id="KW-0238">DNA-binding</keyword>
<keyword evidence="1" id="KW-0805">Transcription regulation</keyword>
<evidence type="ECO:0000256" key="4">
    <source>
        <dbReference type="PROSITE-ProRule" id="PRU00335"/>
    </source>
</evidence>
<dbReference type="InterPro" id="IPR009057">
    <property type="entry name" value="Homeodomain-like_sf"/>
</dbReference>
<dbReference type="InterPro" id="IPR050109">
    <property type="entry name" value="HTH-type_TetR-like_transc_reg"/>
</dbReference>
<name>K0V9T5_MYCVA</name>
<dbReference type="RefSeq" id="WP_003932654.1">
    <property type="nucleotide sequence ID" value="NZ_JH814697.1"/>
</dbReference>
<keyword evidence="3" id="KW-0804">Transcription</keyword>
<dbReference type="AlphaFoldDB" id="K0V9T5"/>
<sequence>MRRARNTDGATAQESAILKAAAEEVALVGVGRLSMDVVARQAGVSRSTLYRRFPTRDALITELGRQTFDFAMARLQTVPIDSGPQQAAVAAFREGVRLLTGEPVMRRFLQLDGEFTATKDMVDEARLFLVSAATAMAKALRSAGATMPDDELLAVAEVHIRLAASLVQINTAVLDVTDDDAVVRYAEKYLAPLVRGD</sequence>
<protein>
    <submittedName>
        <fullName evidence="6">TetR family transcriptional regulator</fullName>
    </submittedName>
</protein>
<gene>
    <name evidence="6" type="ORF">MVAC_17803</name>
</gene>
<dbReference type="PROSITE" id="PS50977">
    <property type="entry name" value="HTH_TETR_2"/>
    <property type="match status" value="1"/>
</dbReference>